<dbReference type="SUPFAM" id="SSF52172">
    <property type="entry name" value="CheY-like"/>
    <property type="match status" value="1"/>
</dbReference>
<keyword evidence="7" id="KW-1185">Reference proteome</keyword>
<accession>A0A857JA33</accession>
<dbReference type="RefSeq" id="WP_160553802.1">
    <property type="nucleotide sequence ID" value="NZ_CP047650.1"/>
</dbReference>
<dbReference type="GO" id="GO:0000160">
    <property type="term" value="P:phosphorelay signal transduction system"/>
    <property type="evidence" value="ECO:0007669"/>
    <property type="project" value="InterPro"/>
</dbReference>
<dbReference type="PANTHER" id="PTHR43214:SF17">
    <property type="entry name" value="TRANSCRIPTIONAL REGULATORY PROTEIN RCSB"/>
    <property type="match status" value="1"/>
</dbReference>
<dbReference type="InterPro" id="IPR011006">
    <property type="entry name" value="CheY-like_superfamily"/>
</dbReference>
<keyword evidence="2" id="KW-0238">DNA-binding</keyword>
<feature type="domain" description="Response regulatory" evidence="5">
    <location>
        <begin position="22"/>
        <end position="140"/>
    </location>
</feature>
<dbReference type="InterPro" id="IPR058245">
    <property type="entry name" value="NreC/VraR/RcsB-like_REC"/>
</dbReference>
<proteinExistence type="predicted"/>
<dbReference type="InterPro" id="IPR039420">
    <property type="entry name" value="WalR-like"/>
</dbReference>
<dbReference type="PANTHER" id="PTHR43214">
    <property type="entry name" value="TWO-COMPONENT RESPONSE REGULATOR"/>
    <property type="match status" value="1"/>
</dbReference>
<name>A0A857JA33_9BURK</name>
<dbReference type="SMART" id="SM00421">
    <property type="entry name" value="HTH_LUXR"/>
    <property type="match status" value="1"/>
</dbReference>
<dbReference type="PROSITE" id="PS50110">
    <property type="entry name" value="RESPONSE_REGULATORY"/>
    <property type="match status" value="1"/>
</dbReference>
<feature type="domain" description="HTH luxR-type" evidence="4">
    <location>
        <begin position="159"/>
        <end position="224"/>
    </location>
</feature>
<protein>
    <submittedName>
        <fullName evidence="6">Response regulator</fullName>
    </submittedName>
</protein>
<evidence type="ECO:0000259" key="4">
    <source>
        <dbReference type="PROSITE" id="PS50043"/>
    </source>
</evidence>
<dbReference type="PROSITE" id="PS50043">
    <property type="entry name" value="HTH_LUXR_2"/>
    <property type="match status" value="1"/>
</dbReference>
<evidence type="ECO:0000259" key="5">
    <source>
        <dbReference type="PROSITE" id="PS50110"/>
    </source>
</evidence>
<dbReference type="InterPro" id="IPR001789">
    <property type="entry name" value="Sig_transdc_resp-reg_receiver"/>
</dbReference>
<sequence length="233" mass="25505">MGAALSVPRAMARLAPAFEDIRIAVLDDHVVVRYGIELLIGHSPGYGWTGAASTLAELLRLLISCPCHVLVLDYQLSPDEIDGWSLVRYLRSRFPHIRILVYTSYDSIKIASIVRRAGAHGFLSKSAGLDPLLDTIRQLAAGETVYPAGLPEAAAMPDLAGEQPGLSPREIEVLRCSLQGMNVTSIAAKFCRSVKTISAQKQAGYRKLGVRNDHDFLMMYADARFEPGWLRLG</sequence>
<evidence type="ECO:0000256" key="1">
    <source>
        <dbReference type="ARBA" id="ARBA00022553"/>
    </source>
</evidence>
<evidence type="ECO:0000256" key="3">
    <source>
        <dbReference type="PROSITE-ProRule" id="PRU00169"/>
    </source>
</evidence>
<feature type="modified residue" description="4-aspartylphosphate" evidence="3">
    <location>
        <position position="73"/>
    </location>
</feature>
<dbReference type="Pfam" id="PF00196">
    <property type="entry name" value="GerE"/>
    <property type="match status" value="1"/>
</dbReference>
<dbReference type="EMBL" id="CP047650">
    <property type="protein sequence ID" value="QHI99991.1"/>
    <property type="molecule type" value="Genomic_DNA"/>
</dbReference>
<organism evidence="6 7">
    <name type="scientific">Xylophilus rhododendri</name>
    <dbReference type="NCBI Taxonomy" id="2697032"/>
    <lineage>
        <taxon>Bacteria</taxon>
        <taxon>Pseudomonadati</taxon>
        <taxon>Pseudomonadota</taxon>
        <taxon>Betaproteobacteria</taxon>
        <taxon>Burkholderiales</taxon>
        <taxon>Xylophilus</taxon>
    </lineage>
</organism>
<evidence type="ECO:0000313" key="6">
    <source>
        <dbReference type="EMBL" id="QHI99991.1"/>
    </source>
</evidence>
<reference evidence="6 7" key="1">
    <citation type="submission" date="2020-01" db="EMBL/GenBank/DDBJ databases">
        <title>Genome sequencing of strain KACC 21265.</title>
        <authorList>
            <person name="Heo J."/>
            <person name="Kim S.-J."/>
            <person name="Kim J.-S."/>
            <person name="Hong S.-B."/>
            <person name="Kwon S.-W."/>
        </authorList>
    </citation>
    <scope>NUCLEOTIDE SEQUENCE [LARGE SCALE GENOMIC DNA]</scope>
    <source>
        <strain evidence="6 7">KACC 21265</strain>
    </source>
</reference>
<dbReference type="GO" id="GO:0003677">
    <property type="term" value="F:DNA binding"/>
    <property type="evidence" value="ECO:0007669"/>
    <property type="project" value="UniProtKB-KW"/>
</dbReference>
<dbReference type="SUPFAM" id="SSF46894">
    <property type="entry name" value="C-terminal effector domain of the bipartite response regulators"/>
    <property type="match status" value="1"/>
</dbReference>
<dbReference type="Gene3D" id="1.10.10.10">
    <property type="entry name" value="Winged helix-like DNA-binding domain superfamily/Winged helix DNA-binding domain"/>
    <property type="match status" value="1"/>
</dbReference>
<dbReference type="InterPro" id="IPR016032">
    <property type="entry name" value="Sig_transdc_resp-reg_C-effctor"/>
</dbReference>
<dbReference type="InterPro" id="IPR036388">
    <property type="entry name" value="WH-like_DNA-bd_sf"/>
</dbReference>
<evidence type="ECO:0000256" key="2">
    <source>
        <dbReference type="ARBA" id="ARBA00023125"/>
    </source>
</evidence>
<dbReference type="SMART" id="SM00448">
    <property type="entry name" value="REC"/>
    <property type="match status" value="1"/>
</dbReference>
<dbReference type="CDD" id="cd06170">
    <property type="entry name" value="LuxR_C_like"/>
    <property type="match status" value="1"/>
</dbReference>
<dbReference type="InterPro" id="IPR000792">
    <property type="entry name" value="Tscrpt_reg_LuxR_C"/>
</dbReference>
<dbReference type="Gene3D" id="3.40.50.2300">
    <property type="match status" value="1"/>
</dbReference>
<dbReference type="KEGG" id="xyk:GT347_19605"/>
<dbReference type="CDD" id="cd17535">
    <property type="entry name" value="REC_NarL-like"/>
    <property type="match status" value="1"/>
</dbReference>
<dbReference type="GO" id="GO:0006355">
    <property type="term" value="P:regulation of DNA-templated transcription"/>
    <property type="evidence" value="ECO:0007669"/>
    <property type="project" value="InterPro"/>
</dbReference>
<keyword evidence="1 3" id="KW-0597">Phosphoprotein</keyword>
<evidence type="ECO:0000313" key="7">
    <source>
        <dbReference type="Proteomes" id="UP000464787"/>
    </source>
</evidence>
<dbReference type="Proteomes" id="UP000464787">
    <property type="component" value="Chromosome"/>
</dbReference>
<gene>
    <name evidence="6" type="ORF">GT347_19605</name>
</gene>
<dbReference type="Pfam" id="PF00072">
    <property type="entry name" value="Response_reg"/>
    <property type="match status" value="1"/>
</dbReference>
<dbReference type="AlphaFoldDB" id="A0A857JA33"/>